<dbReference type="Gene3D" id="2.60.120.1140">
    <property type="entry name" value="Protein of unknown function DUF192"/>
    <property type="match status" value="1"/>
</dbReference>
<evidence type="ECO:0000256" key="2">
    <source>
        <dbReference type="SAM" id="Phobius"/>
    </source>
</evidence>
<dbReference type="PANTHER" id="PTHR37953:SF1">
    <property type="entry name" value="UPF0127 PROTEIN MJ1496"/>
    <property type="match status" value="1"/>
</dbReference>
<accession>A0A8A2U8F8</accession>
<sequence length="237" mass="25644">MVFEYVWKGLLVIAILSVAGVVLVQVGLVSVPWGPDDGEVRVFGDDSDGESTTEPHDGTGNETTAASDDSTDETDGTDGNEREPKAVVDVEVADDRAERITGLSNHDSLERGTGMLFIHSSEDEQTYVMREMDFDIDIIFIGADREITTIHHARAPGPDENGNDLQYSGRGKWVLELPRGYTNETGIEVGDEVEIDLESNRTVITGSESDSLERFAATADRDVVAPEAAAAGTYFDS</sequence>
<dbReference type="GeneID" id="63185342"/>
<gene>
    <name evidence="3" type="ORF">J0X27_16320</name>
</gene>
<evidence type="ECO:0000313" key="4">
    <source>
        <dbReference type="Proteomes" id="UP000663191"/>
    </source>
</evidence>
<keyword evidence="2" id="KW-0472">Membrane</keyword>
<feature type="transmembrane region" description="Helical" evidence="2">
    <location>
        <begin position="6"/>
        <end position="31"/>
    </location>
</feature>
<dbReference type="InterPro" id="IPR003795">
    <property type="entry name" value="DUF192"/>
</dbReference>
<protein>
    <submittedName>
        <fullName evidence="3">DUF192 domain-containing protein</fullName>
    </submittedName>
</protein>
<dbReference type="AlphaFoldDB" id="A0A8A2U8F8"/>
<dbReference type="RefSeq" id="WP_207270195.1">
    <property type="nucleotide sequence ID" value="NZ_CP071463.1"/>
</dbReference>
<dbReference type="Pfam" id="PF02643">
    <property type="entry name" value="DUF192"/>
    <property type="match status" value="1"/>
</dbReference>
<feature type="compositionally biased region" description="Acidic residues" evidence="1">
    <location>
        <begin position="69"/>
        <end position="78"/>
    </location>
</feature>
<evidence type="ECO:0000256" key="1">
    <source>
        <dbReference type="SAM" id="MobiDB-lite"/>
    </source>
</evidence>
<name>A0A8A2U8F8_9EURY</name>
<keyword evidence="2" id="KW-0812">Transmembrane</keyword>
<feature type="region of interest" description="Disordered" evidence="1">
    <location>
        <begin position="37"/>
        <end position="86"/>
    </location>
</feature>
<keyword evidence="4" id="KW-1185">Reference proteome</keyword>
<dbReference type="EMBL" id="CP071463">
    <property type="protein sequence ID" value="QSW84990.1"/>
    <property type="molecule type" value="Genomic_DNA"/>
</dbReference>
<dbReference type="Proteomes" id="UP000663191">
    <property type="component" value="Chromosome"/>
</dbReference>
<dbReference type="PANTHER" id="PTHR37953">
    <property type="entry name" value="UPF0127 PROTEIN MJ1496"/>
    <property type="match status" value="1"/>
</dbReference>
<organism evidence="3 4">
    <name type="scientific">Natrinema longum</name>
    <dbReference type="NCBI Taxonomy" id="370324"/>
    <lineage>
        <taxon>Archaea</taxon>
        <taxon>Methanobacteriati</taxon>
        <taxon>Methanobacteriota</taxon>
        <taxon>Stenosarchaea group</taxon>
        <taxon>Halobacteria</taxon>
        <taxon>Halobacteriales</taxon>
        <taxon>Natrialbaceae</taxon>
        <taxon>Natrinema</taxon>
    </lineage>
</organism>
<keyword evidence="2" id="KW-1133">Transmembrane helix</keyword>
<dbReference type="OrthoDB" id="6763at2157"/>
<evidence type="ECO:0000313" key="3">
    <source>
        <dbReference type="EMBL" id="QSW84990.1"/>
    </source>
</evidence>
<dbReference type="KEGG" id="hlo:J0X27_16320"/>
<dbReference type="InterPro" id="IPR038695">
    <property type="entry name" value="Saro_0823-like_sf"/>
</dbReference>
<reference evidence="3 4" key="1">
    <citation type="journal article" date="2006" name="Int. J. Syst. Evol. Microbiol.">
        <title>Haloterrigena longa sp. nov. and Haloterrigena limicola sp. nov., extremely halophilic archaea isolated from a salt lake.</title>
        <authorList>
            <person name="Cui H.L."/>
            <person name="Tohty D."/>
            <person name="Zhou P.J."/>
            <person name="Liu S.J."/>
        </authorList>
    </citation>
    <scope>NUCLEOTIDE SEQUENCE [LARGE SCALE GENOMIC DNA]</scope>
    <source>
        <strain evidence="3 4">ABH32</strain>
    </source>
</reference>
<proteinExistence type="predicted"/>